<dbReference type="EMBL" id="LPHD01000049">
    <property type="protein sequence ID" value="KWA83738.1"/>
    <property type="molecule type" value="Genomic_DNA"/>
</dbReference>
<dbReference type="RefSeq" id="WP_060191878.1">
    <property type="nucleotide sequence ID" value="NZ_LPHD01000049.1"/>
</dbReference>
<dbReference type="Proteomes" id="UP000060630">
    <property type="component" value="Unassembled WGS sequence"/>
</dbReference>
<evidence type="ECO:0000313" key="2">
    <source>
        <dbReference type="EMBL" id="KWA83738.1"/>
    </source>
</evidence>
<feature type="transmembrane region" description="Helical" evidence="1">
    <location>
        <begin position="47"/>
        <end position="71"/>
    </location>
</feature>
<feature type="transmembrane region" description="Helical" evidence="1">
    <location>
        <begin position="18"/>
        <end position="41"/>
    </location>
</feature>
<keyword evidence="1" id="KW-1133">Transmembrane helix</keyword>
<evidence type="ECO:0000313" key="3">
    <source>
        <dbReference type="Proteomes" id="UP000060630"/>
    </source>
</evidence>
<evidence type="ECO:0000256" key="1">
    <source>
        <dbReference type="SAM" id="Phobius"/>
    </source>
</evidence>
<comment type="caution">
    <text evidence="2">The sequence shown here is derived from an EMBL/GenBank/DDBJ whole genome shotgun (WGS) entry which is preliminary data.</text>
</comment>
<reference evidence="2 3" key="1">
    <citation type="submission" date="2015-11" db="EMBL/GenBank/DDBJ databases">
        <title>Expanding the genomic diversity of Burkholderia species for the development of highly accurate diagnostics.</title>
        <authorList>
            <person name="Sahl J."/>
            <person name="Keim P."/>
            <person name="Wagner D."/>
        </authorList>
    </citation>
    <scope>NUCLEOTIDE SEQUENCE [LARGE SCALE GENOMIC DNA]</scope>
    <source>
        <strain evidence="2 3">MSMB2087WGS</strain>
    </source>
</reference>
<keyword evidence="1" id="KW-0812">Transmembrane</keyword>
<protein>
    <submittedName>
        <fullName evidence="2">Uncharacterized protein</fullName>
    </submittedName>
</protein>
<accession>A0A106QCG2</accession>
<dbReference type="AlphaFoldDB" id="A0A106QCG2"/>
<proteinExistence type="predicted"/>
<gene>
    <name evidence="2" type="ORF">WL29_20445</name>
</gene>
<organism evidence="2 3">
    <name type="scientific">Burkholderia ubonensis</name>
    <dbReference type="NCBI Taxonomy" id="101571"/>
    <lineage>
        <taxon>Bacteria</taxon>
        <taxon>Pseudomonadati</taxon>
        <taxon>Pseudomonadota</taxon>
        <taxon>Betaproteobacteria</taxon>
        <taxon>Burkholderiales</taxon>
        <taxon>Burkholderiaceae</taxon>
        <taxon>Burkholderia</taxon>
        <taxon>Burkholderia cepacia complex</taxon>
    </lineage>
</organism>
<name>A0A106QCG2_9BURK</name>
<sequence>MTLSELHQGTQSFLEGDWLLLLTANPWYWVTVLCLACVVAFDRFHRVPAWVATPCGVLLAGYGVLMLMFLLPVEGTWVRAHGELARKAAAHLNWSKADPASFTRFDVFMLLRRMEDDERSANALVAKIARAGGDAHAAEPVVMEALSQVHKGK</sequence>
<keyword evidence="1" id="KW-0472">Membrane</keyword>